<dbReference type="RefSeq" id="WP_116571160.1">
    <property type="nucleotide sequence ID" value="NZ_QDGZ01000002.1"/>
</dbReference>
<evidence type="ECO:0000256" key="1">
    <source>
        <dbReference type="ARBA" id="ARBA00007362"/>
    </source>
</evidence>
<evidence type="ECO:0000256" key="2">
    <source>
        <dbReference type="SAM" id="Phobius"/>
    </source>
</evidence>
<dbReference type="Pfam" id="PF00892">
    <property type="entry name" value="EamA"/>
    <property type="match status" value="1"/>
</dbReference>
<keyword evidence="5" id="KW-1185">Reference proteome</keyword>
<dbReference type="AlphaFoldDB" id="A0A2T8FD99"/>
<proteinExistence type="inferred from homology"/>
<accession>A0A2T8FD99</accession>
<name>A0A2T8FD99_9ACTN</name>
<comment type="similarity">
    <text evidence="1">Belongs to the EamA transporter family.</text>
</comment>
<sequence length="275" mass="26514">MGVLLALAAAVAYGVSDFIGGLASRRTSAWPVAFTAGVGGLLGAVLLAAGIGGAPTGTDLAWGALAGVGSGTGGAFLYRGLAAGRMGVVAPVSAVGAALLPVVVGVAAGERPEALVWAGIAAAVPGIWLVSREPDSGGDLAAGLVDGVLAGVGFGVLFAAMGQVPEEAGYWPLAVCQAVAMVAVALTAVALGAAWLPRHASELWGVVAGLMASGAVLAFLLATQTGLLTVAAVLTSLYPAVTIVLAATALREHVHRAQGLGLVLCGAAVALVAAG</sequence>
<dbReference type="OrthoDB" id="68076at2"/>
<dbReference type="SUPFAM" id="SSF103481">
    <property type="entry name" value="Multidrug resistance efflux transporter EmrE"/>
    <property type="match status" value="2"/>
</dbReference>
<feature type="transmembrane region" description="Helical" evidence="2">
    <location>
        <begin position="228"/>
        <end position="250"/>
    </location>
</feature>
<keyword evidence="2" id="KW-0812">Transmembrane</keyword>
<dbReference type="InterPro" id="IPR037185">
    <property type="entry name" value="EmrE-like"/>
</dbReference>
<feature type="transmembrane region" description="Helical" evidence="2">
    <location>
        <begin position="203"/>
        <end position="222"/>
    </location>
</feature>
<evidence type="ECO:0000313" key="5">
    <source>
        <dbReference type="Proteomes" id="UP000246018"/>
    </source>
</evidence>
<protein>
    <submittedName>
        <fullName evidence="4">EamA family transporter</fullName>
    </submittedName>
</protein>
<reference evidence="4 5" key="1">
    <citation type="submission" date="2018-04" db="EMBL/GenBank/DDBJ databases">
        <title>Genome of Nocardioides gansuensis WSJ-1.</title>
        <authorList>
            <person name="Wu S."/>
            <person name="Wang G."/>
        </authorList>
    </citation>
    <scope>NUCLEOTIDE SEQUENCE [LARGE SCALE GENOMIC DNA]</scope>
    <source>
        <strain evidence="4 5">WSJ-1</strain>
    </source>
</reference>
<feature type="transmembrane region" description="Helical" evidence="2">
    <location>
        <begin position="30"/>
        <end position="54"/>
    </location>
</feature>
<evidence type="ECO:0000259" key="3">
    <source>
        <dbReference type="Pfam" id="PF00892"/>
    </source>
</evidence>
<feature type="transmembrane region" description="Helical" evidence="2">
    <location>
        <begin position="114"/>
        <end position="131"/>
    </location>
</feature>
<keyword evidence="2" id="KW-1133">Transmembrane helix</keyword>
<comment type="caution">
    <text evidence="4">The sequence shown here is derived from an EMBL/GenBank/DDBJ whole genome shotgun (WGS) entry which is preliminary data.</text>
</comment>
<keyword evidence="2" id="KW-0472">Membrane</keyword>
<feature type="domain" description="EamA" evidence="3">
    <location>
        <begin position="147"/>
        <end position="272"/>
    </location>
</feature>
<feature type="transmembrane region" description="Helical" evidence="2">
    <location>
        <begin position="257"/>
        <end position="274"/>
    </location>
</feature>
<dbReference type="GO" id="GO:0016020">
    <property type="term" value="C:membrane"/>
    <property type="evidence" value="ECO:0007669"/>
    <property type="project" value="InterPro"/>
</dbReference>
<feature type="transmembrane region" description="Helical" evidence="2">
    <location>
        <begin position="143"/>
        <end position="164"/>
    </location>
</feature>
<feature type="transmembrane region" description="Helical" evidence="2">
    <location>
        <begin position="6"/>
        <end position="23"/>
    </location>
</feature>
<feature type="transmembrane region" description="Helical" evidence="2">
    <location>
        <begin position="170"/>
        <end position="196"/>
    </location>
</feature>
<evidence type="ECO:0000313" key="4">
    <source>
        <dbReference type="EMBL" id="PVG83686.1"/>
    </source>
</evidence>
<dbReference type="EMBL" id="QDGZ01000002">
    <property type="protein sequence ID" value="PVG83686.1"/>
    <property type="molecule type" value="Genomic_DNA"/>
</dbReference>
<feature type="transmembrane region" description="Helical" evidence="2">
    <location>
        <begin position="60"/>
        <end position="81"/>
    </location>
</feature>
<gene>
    <name evidence="4" type="ORF">DDE18_05015</name>
</gene>
<feature type="transmembrane region" description="Helical" evidence="2">
    <location>
        <begin position="88"/>
        <end position="108"/>
    </location>
</feature>
<dbReference type="InterPro" id="IPR000620">
    <property type="entry name" value="EamA_dom"/>
</dbReference>
<dbReference type="Proteomes" id="UP000246018">
    <property type="component" value="Unassembled WGS sequence"/>
</dbReference>
<organism evidence="4 5">
    <name type="scientific">Nocardioides gansuensis</name>
    <dbReference type="NCBI Taxonomy" id="2138300"/>
    <lineage>
        <taxon>Bacteria</taxon>
        <taxon>Bacillati</taxon>
        <taxon>Actinomycetota</taxon>
        <taxon>Actinomycetes</taxon>
        <taxon>Propionibacteriales</taxon>
        <taxon>Nocardioidaceae</taxon>
        <taxon>Nocardioides</taxon>
    </lineage>
</organism>